<dbReference type="EMBL" id="JACMRX010000004">
    <property type="protein sequence ID" value="KAF7990564.1"/>
    <property type="molecule type" value="Genomic_DNA"/>
</dbReference>
<dbReference type="PANTHER" id="PTHR10060:SF15">
    <property type="entry name" value="DEOXYRIBONUCLEASE TATDN1"/>
    <property type="match status" value="1"/>
</dbReference>
<evidence type="ECO:0000313" key="8">
    <source>
        <dbReference type="Proteomes" id="UP000639338"/>
    </source>
</evidence>
<keyword evidence="4" id="KW-0378">Hydrolase</keyword>
<dbReference type="SUPFAM" id="SSF51556">
    <property type="entry name" value="Metallo-dependent hydrolases"/>
    <property type="match status" value="1"/>
</dbReference>
<evidence type="ECO:0000256" key="1">
    <source>
        <dbReference type="ARBA" id="ARBA00009275"/>
    </source>
</evidence>
<comment type="function">
    <text evidence="6">Deoxyribonuclease which catalyzes (in vitro) the decatenation of kinetoplast DNA, which are circular DNA catenated to each other, producing linear DNA molecules. Plays an important role in chromosomal segregation and cell cycle progression during eye development probably via its DNA decatenation activity.</text>
</comment>
<name>A0A834XSN9_APHGI</name>
<evidence type="ECO:0000256" key="3">
    <source>
        <dbReference type="ARBA" id="ARBA00022723"/>
    </source>
</evidence>
<comment type="similarity">
    <text evidence="1">Belongs to the metallo-dependent hydrolases superfamily. TatD-type hydrolase family.</text>
</comment>
<reference evidence="7 8" key="1">
    <citation type="submission" date="2020-08" db="EMBL/GenBank/DDBJ databases">
        <title>Aphidius gifuensis genome sequencing and assembly.</title>
        <authorList>
            <person name="Du Z."/>
        </authorList>
    </citation>
    <scope>NUCLEOTIDE SEQUENCE [LARGE SCALE GENOMIC DNA]</scope>
    <source>
        <strain evidence="7">YNYX2018</strain>
        <tissue evidence="7">Adults</tissue>
    </source>
</reference>
<protein>
    <recommendedName>
        <fullName evidence="5">Deoxyribonuclease TATDN1</fullName>
    </recommendedName>
</protein>
<evidence type="ECO:0000256" key="2">
    <source>
        <dbReference type="ARBA" id="ARBA00022722"/>
    </source>
</evidence>
<organism evidence="7 8">
    <name type="scientific">Aphidius gifuensis</name>
    <name type="common">Parasitoid wasp</name>
    <dbReference type="NCBI Taxonomy" id="684658"/>
    <lineage>
        <taxon>Eukaryota</taxon>
        <taxon>Metazoa</taxon>
        <taxon>Ecdysozoa</taxon>
        <taxon>Arthropoda</taxon>
        <taxon>Hexapoda</taxon>
        <taxon>Insecta</taxon>
        <taxon>Pterygota</taxon>
        <taxon>Neoptera</taxon>
        <taxon>Endopterygota</taxon>
        <taxon>Hymenoptera</taxon>
        <taxon>Apocrita</taxon>
        <taxon>Ichneumonoidea</taxon>
        <taxon>Braconidae</taxon>
        <taxon>Aphidiinae</taxon>
        <taxon>Aphidius</taxon>
    </lineage>
</organism>
<evidence type="ECO:0000256" key="6">
    <source>
        <dbReference type="ARBA" id="ARBA00045223"/>
    </source>
</evidence>
<keyword evidence="2" id="KW-0540">Nuclease</keyword>
<dbReference type="GO" id="GO:0005829">
    <property type="term" value="C:cytosol"/>
    <property type="evidence" value="ECO:0007669"/>
    <property type="project" value="TreeGrafter"/>
</dbReference>
<dbReference type="AlphaFoldDB" id="A0A834XSN9"/>
<dbReference type="Gene3D" id="3.20.20.140">
    <property type="entry name" value="Metal-dependent hydrolases"/>
    <property type="match status" value="2"/>
</dbReference>
<evidence type="ECO:0000313" key="7">
    <source>
        <dbReference type="EMBL" id="KAF7990564.1"/>
    </source>
</evidence>
<dbReference type="PANTHER" id="PTHR10060">
    <property type="entry name" value="TATD FAMILY DEOXYRIBONUCLEASE"/>
    <property type="match status" value="1"/>
</dbReference>
<dbReference type="Pfam" id="PF01026">
    <property type="entry name" value="TatD_DNase"/>
    <property type="match status" value="1"/>
</dbReference>
<gene>
    <name evidence="7" type="ORF">HCN44_000369</name>
</gene>
<sequence length="110" mass="12368">MNTECVAIGECGLDYNRNFSDPETQLCSVFHKQVELVLIHSFIGNADEAKIYIDKGFYLAITGYLCKDKPDSGVRQVLEMGNVPLDKILVQTDAPFMYPNNRASKLLKHV</sequence>
<keyword evidence="8" id="KW-1185">Reference proteome</keyword>
<accession>A0A834XSN9</accession>
<dbReference type="InterPro" id="IPR001130">
    <property type="entry name" value="TatD-like"/>
</dbReference>
<dbReference type="InterPro" id="IPR050891">
    <property type="entry name" value="TatD-type_Hydrolase"/>
</dbReference>
<proteinExistence type="inferred from homology"/>
<evidence type="ECO:0000256" key="4">
    <source>
        <dbReference type="ARBA" id="ARBA00022801"/>
    </source>
</evidence>
<comment type="caution">
    <text evidence="7">The sequence shown here is derived from an EMBL/GenBank/DDBJ whole genome shotgun (WGS) entry which is preliminary data.</text>
</comment>
<dbReference type="GO" id="GO:0046872">
    <property type="term" value="F:metal ion binding"/>
    <property type="evidence" value="ECO:0007669"/>
    <property type="project" value="UniProtKB-KW"/>
</dbReference>
<dbReference type="OrthoDB" id="413993at2759"/>
<dbReference type="InterPro" id="IPR032466">
    <property type="entry name" value="Metal_Hydrolase"/>
</dbReference>
<evidence type="ECO:0000256" key="5">
    <source>
        <dbReference type="ARBA" id="ARBA00039767"/>
    </source>
</evidence>
<dbReference type="Proteomes" id="UP000639338">
    <property type="component" value="Unassembled WGS sequence"/>
</dbReference>
<dbReference type="GO" id="GO:0008310">
    <property type="term" value="F:single-stranded DNA 3'-5' DNA exonuclease activity"/>
    <property type="evidence" value="ECO:0007669"/>
    <property type="project" value="TreeGrafter"/>
</dbReference>
<keyword evidence="3" id="KW-0479">Metal-binding</keyword>